<evidence type="ECO:0000313" key="2">
    <source>
        <dbReference type="Proteomes" id="UP000006055"/>
    </source>
</evidence>
<dbReference type="EMBL" id="CP003360">
    <property type="protein sequence ID" value="AFM23115.1"/>
    <property type="molecule type" value="Genomic_DNA"/>
</dbReference>
<sequence>MPRVLFHRFVPVVVLGCLLWVFMIPTACAESPLPDFSGIQLAQAGSLPETNAKPEGTQVSRDSLSTIKLDNIKPLYTSPALPGEGVWDTSGVPRDSSGNPIIYKTFYRPSVDFPNAVVYMMVVDMSKTFLQYYVGSQEPGASVALSEVETELRPRILAITNAMWMQRHSRGAGAIFRGKVVYPMVDGMATMIVYRDGSADIREWNADIPIHLVRDARQLRHLIVKNGMVVQSVMRNGKLEDSEIGLGFLLGGGGKNLDGKHFWYVADRSAFGIRKDGNLVFAIGHHIGTKDLAKALVLAGCERGMHADANPHNIVGNLYVRDAQGNLVTKQKLSPEQSKYTLKRYEDGYTKDFFAMFARDNAGQSSGRAVSRTENQPNYRTR</sequence>
<name>I4C0M4_DESTA</name>
<organism evidence="1 2">
    <name type="scientific">Desulfomonile tiedjei (strain ATCC 49306 / DSM 6799 / DCB-1)</name>
    <dbReference type="NCBI Taxonomy" id="706587"/>
    <lineage>
        <taxon>Bacteria</taxon>
        <taxon>Pseudomonadati</taxon>
        <taxon>Thermodesulfobacteriota</taxon>
        <taxon>Desulfomonilia</taxon>
        <taxon>Desulfomonilales</taxon>
        <taxon>Desulfomonilaceae</taxon>
        <taxon>Desulfomonile</taxon>
    </lineage>
</organism>
<reference evidence="2" key="1">
    <citation type="submission" date="2012-06" db="EMBL/GenBank/DDBJ databases">
        <title>Complete sequence of chromosome of Desulfomonile tiedjei DSM 6799.</title>
        <authorList>
            <person name="Lucas S."/>
            <person name="Copeland A."/>
            <person name="Lapidus A."/>
            <person name="Glavina del Rio T."/>
            <person name="Dalin E."/>
            <person name="Tice H."/>
            <person name="Bruce D."/>
            <person name="Goodwin L."/>
            <person name="Pitluck S."/>
            <person name="Peters L."/>
            <person name="Ovchinnikova G."/>
            <person name="Zeytun A."/>
            <person name="Lu M."/>
            <person name="Kyrpides N."/>
            <person name="Mavromatis K."/>
            <person name="Ivanova N."/>
            <person name="Brettin T."/>
            <person name="Detter J.C."/>
            <person name="Han C."/>
            <person name="Larimer F."/>
            <person name="Land M."/>
            <person name="Hauser L."/>
            <person name="Markowitz V."/>
            <person name="Cheng J.-F."/>
            <person name="Hugenholtz P."/>
            <person name="Woyke T."/>
            <person name="Wu D."/>
            <person name="Spring S."/>
            <person name="Schroeder M."/>
            <person name="Brambilla E."/>
            <person name="Klenk H.-P."/>
            <person name="Eisen J.A."/>
        </authorList>
    </citation>
    <scope>NUCLEOTIDE SEQUENCE [LARGE SCALE GENOMIC DNA]</scope>
    <source>
        <strain evidence="2">ATCC 49306 / DSM 6799 / DCB-1</strain>
    </source>
</reference>
<dbReference type="eggNOG" id="ENOG502ZCHD">
    <property type="taxonomic scope" value="Bacteria"/>
</dbReference>
<proteinExistence type="predicted"/>
<dbReference type="OrthoDB" id="5480176at2"/>
<gene>
    <name evidence="1" type="ordered locus">Desti_0378</name>
</gene>
<keyword evidence="2" id="KW-1185">Reference proteome</keyword>
<evidence type="ECO:0008006" key="3">
    <source>
        <dbReference type="Google" id="ProtNLM"/>
    </source>
</evidence>
<dbReference type="AlphaFoldDB" id="I4C0M4"/>
<accession>I4C0M4</accession>
<evidence type="ECO:0000313" key="1">
    <source>
        <dbReference type="EMBL" id="AFM23115.1"/>
    </source>
</evidence>
<dbReference type="Proteomes" id="UP000006055">
    <property type="component" value="Chromosome"/>
</dbReference>
<protein>
    <recommendedName>
        <fullName evidence="3">Phosphodiester glycosidase domain-containing protein</fullName>
    </recommendedName>
</protein>
<dbReference type="HOGENOM" id="CLU_723051_0_0_7"/>
<dbReference type="KEGG" id="dti:Desti_0378"/>